<feature type="transmembrane region" description="Helical" evidence="1">
    <location>
        <begin position="84"/>
        <end position="103"/>
    </location>
</feature>
<evidence type="ECO:0000256" key="1">
    <source>
        <dbReference type="SAM" id="Phobius"/>
    </source>
</evidence>
<dbReference type="AlphaFoldDB" id="A0A7H0SML4"/>
<accession>A0A7H0SML4</accession>
<name>A0A7H0SML4_9CORY</name>
<keyword evidence="1" id="KW-0812">Transmembrane</keyword>
<dbReference type="RefSeq" id="WP_187975242.1">
    <property type="nucleotide sequence ID" value="NZ_CP046884.1"/>
</dbReference>
<keyword evidence="1" id="KW-1133">Transmembrane helix</keyword>
<sequence length="140" mass="15271">MSTNNLRPPAPIRWAGFIAITQSLIGIGYAVLLIIRQILGYRDPAIVSEQGSAASWVGTGTAIYFLVIFGIVIIAAIRMIRGRTWGRGLVVMLQMILLPIAWYMGSSHAFILCAVTGLSAIAGLVLLFHPVSVKWVTERY</sequence>
<dbReference type="EMBL" id="CP046884">
    <property type="protein sequence ID" value="QNQ89789.1"/>
    <property type="molecule type" value="Genomic_DNA"/>
</dbReference>
<organism evidence="2 3">
    <name type="scientific">Corynebacterium poyangense</name>
    <dbReference type="NCBI Taxonomy" id="2684405"/>
    <lineage>
        <taxon>Bacteria</taxon>
        <taxon>Bacillati</taxon>
        <taxon>Actinomycetota</taxon>
        <taxon>Actinomycetes</taxon>
        <taxon>Mycobacteriales</taxon>
        <taxon>Corynebacteriaceae</taxon>
        <taxon>Corynebacterium</taxon>
    </lineage>
</organism>
<gene>
    <name evidence="2" type="ORF">GP475_03330</name>
</gene>
<evidence type="ECO:0000313" key="2">
    <source>
        <dbReference type="EMBL" id="QNQ89789.1"/>
    </source>
</evidence>
<keyword evidence="3" id="KW-1185">Reference proteome</keyword>
<reference evidence="2 3" key="1">
    <citation type="submission" date="2019-12" db="EMBL/GenBank/DDBJ databases">
        <title>Corynebacterium sp. nov., isolated from feces of the Anser Albifrons in China.</title>
        <authorList>
            <person name="Liu Q."/>
        </authorList>
    </citation>
    <scope>NUCLEOTIDE SEQUENCE [LARGE SCALE GENOMIC DNA]</scope>
    <source>
        <strain evidence="2 3">4H37-19</strain>
    </source>
</reference>
<dbReference type="KEGG" id="cpoy:GP475_03330"/>
<protein>
    <submittedName>
        <fullName evidence="2">Uncharacterized protein</fullName>
    </submittedName>
</protein>
<proteinExistence type="predicted"/>
<feature type="transmembrane region" description="Helical" evidence="1">
    <location>
        <begin position="109"/>
        <end position="129"/>
    </location>
</feature>
<feature type="transmembrane region" description="Helical" evidence="1">
    <location>
        <begin position="55"/>
        <end position="77"/>
    </location>
</feature>
<keyword evidence="1" id="KW-0472">Membrane</keyword>
<dbReference type="Proteomes" id="UP000516320">
    <property type="component" value="Chromosome"/>
</dbReference>
<feature type="transmembrane region" description="Helical" evidence="1">
    <location>
        <begin position="12"/>
        <end position="35"/>
    </location>
</feature>
<evidence type="ECO:0000313" key="3">
    <source>
        <dbReference type="Proteomes" id="UP000516320"/>
    </source>
</evidence>